<keyword evidence="2" id="KW-1185">Reference proteome</keyword>
<reference evidence="1 2" key="1">
    <citation type="journal article" date="2019" name="Int. J. Syst. Evol. Microbiol.">
        <title>The Global Catalogue of Microorganisms (GCM) 10K type strain sequencing project: providing services to taxonomists for standard genome sequencing and annotation.</title>
        <authorList>
            <consortium name="The Broad Institute Genomics Platform"/>
            <consortium name="The Broad Institute Genome Sequencing Center for Infectious Disease"/>
            <person name="Wu L."/>
            <person name="Ma J."/>
        </authorList>
    </citation>
    <scope>NUCLEOTIDE SEQUENCE [LARGE SCALE GENOMIC DNA]</scope>
    <source>
        <strain evidence="1 2">JCM 15478</strain>
    </source>
</reference>
<evidence type="ECO:0000313" key="2">
    <source>
        <dbReference type="Proteomes" id="UP001500016"/>
    </source>
</evidence>
<organism evidence="1 2">
    <name type="scientific">Streptomyces albiaxialis</name>
    <dbReference type="NCBI Taxonomy" id="329523"/>
    <lineage>
        <taxon>Bacteria</taxon>
        <taxon>Bacillati</taxon>
        <taxon>Actinomycetota</taxon>
        <taxon>Actinomycetes</taxon>
        <taxon>Kitasatosporales</taxon>
        <taxon>Streptomycetaceae</taxon>
        <taxon>Streptomyces</taxon>
    </lineage>
</organism>
<evidence type="ECO:0000313" key="1">
    <source>
        <dbReference type="EMBL" id="GAA2065025.1"/>
    </source>
</evidence>
<dbReference type="RefSeq" id="WP_344524420.1">
    <property type="nucleotide sequence ID" value="NZ_BAAAPE010000002.1"/>
</dbReference>
<dbReference type="Pfam" id="PF19508">
    <property type="entry name" value="DUF6042"/>
    <property type="match status" value="2"/>
</dbReference>
<name>A0ABN2VL69_9ACTN</name>
<protein>
    <submittedName>
        <fullName evidence="1">Uncharacterized protein</fullName>
    </submittedName>
</protein>
<gene>
    <name evidence="1" type="ORF">GCM10009801_10010</name>
</gene>
<comment type="caution">
    <text evidence="1">The sequence shown here is derived from an EMBL/GenBank/DDBJ whole genome shotgun (WGS) entry which is preliminary data.</text>
</comment>
<accession>A0ABN2VL69</accession>
<sequence length="206" mass="23328">MTENPSVPGPPRDLAMHNDWWVSGWEHVLPRQGFPLTMLIGTASQPGSTGSLDDLLQEILTSLDRLAATTDRDPDDVRLGLTELVASGDAHVQRGREPADTERLEAHHRFRLVMDREHFHRNRVDNSHVRAFQSYWHKELDEFLATHPGALESEWPHEAQCRYELRQLQRNLRPLMIGLADLAGVTEPDRFLGPEPPLLPPPPSAP</sequence>
<dbReference type="Proteomes" id="UP001500016">
    <property type="component" value="Unassembled WGS sequence"/>
</dbReference>
<dbReference type="EMBL" id="BAAAPE010000002">
    <property type="protein sequence ID" value="GAA2065025.1"/>
    <property type="molecule type" value="Genomic_DNA"/>
</dbReference>
<proteinExistence type="predicted"/>
<dbReference type="InterPro" id="IPR046105">
    <property type="entry name" value="DUF6042"/>
</dbReference>